<evidence type="ECO:0000313" key="2">
    <source>
        <dbReference type="EMBL" id="MPC99680.1"/>
    </source>
</evidence>
<dbReference type="EMBL" id="VSRR010119368">
    <property type="protein sequence ID" value="MPC99680.1"/>
    <property type="molecule type" value="Genomic_DNA"/>
</dbReference>
<dbReference type="Proteomes" id="UP000324222">
    <property type="component" value="Unassembled WGS sequence"/>
</dbReference>
<sequence>MGRVHSINMDGIPQKASVTVTLATTPPDKQISITGRPRPSSHRIATRVLNSATL</sequence>
<protein>
    <submittedName>
        <fullName evidence="2">Uncharacterized protein</fullName>
    </submittedName>
</protein>
<name>A0A5B7JSA1_PORTR</name>
<gene>
    <name evidence="2" type="ORF">E2C01_095109</name>
</gene>
<keyword evidence="3" id="KW-1185">Reference proteome</keyword>
<feature type="region of interest" description="Disordered" evidence="1">
    <location>
        <begin position="27"/>
        <end position="54"/>
    </location>
</feature>
<evidence type="ECO:0000256" key="1">
    <source>
        <dbReference type="SAM" id="MobiDB-lite"/>
    </source>
</evidence>
<organism evidence="2 3">
    <name type="scientific">Portunus trituberculatus</name>
    <name type="common">Swimming crab</name>
    <name type="synonym">Neptunus trituberculatus</name>
    <dbReference type="NCBI Taxonomy" id="210409"/>
    <lineage>
        <taxon>Eukaryota</taxon>
        <taxon>Metazoa</taxon>
        <taxon>Ecdysozoa</taxon>
        <taxon>Arthropoda</taxon>
        <taxon>Crustacea</taxon>
        <taxon>Multicrustacea</taxon>
        <taxon>Malacostraca</taxon>
        <taxon>Eumalacostraca</taxon>
        <taxon>Eucarida</taxon>
        <taxon>Decapoda</taxon>
        <taxon>Pleocyemata</taxon>
        <taxon>Brachyura</taxon>
        <taxon>Eubrachyura</taxon>
        <taxon>Portunoidea</taxon>
        <taxon>Portunidae</taxon>
        <taxon>Portuninae</taxon>
        <taxon>Portunus</taxon>
    </lineage>
</organism>
<evidence type="ECO:0000313" key="3">
    <source>
        <dbReference type="Proteomes" id="UP000324222"/>
    </source>
</evidence>
<dbReference type="AlphaFoldDB" id="A0A5B7JSA1"/>
<comment type="caution">
    <text evidence="2">The sequence shown here is derived from an EMBL/GenBank/DDBJ whole genome shotgun (WGS) entry which is preliminary data.</text>
</comment>
<reference evidence="2 3" key="1">
    <citation type="submission" date="2019-05" db="EMBL/GenBank/DDBJ databases">
        <title>Another draft genome of Portunus trituberculatus and its Hox gene families provides insights of decapod evolution.</title>
        <authorList>
            <person name="Jeong J.-H."/>
            <person name="Song I."/>
            <person name="Kim S."/>
            <person name="Choi T."/>
            <person name="Kim D."/>
            <person name="Ryu S."/>
            <person name="Kim W."/>
        </authorList>
    </citation>
    <scope>NUCLEOTIDE SEQUENCE [LARGE SCALE GENOMIC DNA]</scope>
    <source>
        <tissue evidence="2">Muscle</tissue>
    </source>
</reference>
<accession>A0A5B7JSA1</accession>
<proteinExistence type="predicted"/>